<evidence type="ECO:0000256" key="6">
    <source>
        <dbReference type="SAM" id="SignalP"/>
    </source>
</evidence>
<keyword evidence="5" id="KW-0998">Cell outer membrane</keyword>
<dbReference type="PANTHER" id="PTHR38776">
    <property type="entry name" value="MLTA-INTERACTING PROTEIN-RELATED"/>
    <property type="match status" value="1"/>
</dbReference>
<evidence type="ECO:0000256" key="3">
    <source>
        <dbReference type="ARBA" id="ARBA00022729"/>
    </source>
</evidence>
<comment type="subcellular location">
    <subcellularLocation>
        <location evidence="1">Cell outer membrane</location>
    </subcellularLocation>
</comment>
<dbReference type="PANTHER" id="PTHR38776:SF1">
    <property type="entry name" value="MLTA-INTERACTING PROTEIN-RELATED"/>
    <property type="match status" value="1"/>
</dbReference>
<organism evidence="7 8">
    <name type="scientific">Acidovorax lacteus</name>
    <dbReference type="NCBI Taxonomy" id="1924988"/>
    <lineage>
        <taxon>Bacteria</taxon>
        <taxon>Pseudomonadati</taxon>
        <taxon>Pseudomonadota</taxon>
        <taxon>Betaproteobacteria</taxon>
        <taxon>Burkholderiales</taxon>
        <taxon>Comamonadaceae</taxon>
        <taxon>Acidovorax</taxon>
    </lineage>
</organism>
<comment type="caution">
    <text evidence="7">The sequence shown here is derived from an EMBL/GenBank/DDBJ whole genome shotgun (WGS) entry which is preliminary data.</text>
</comment>
<protein>
    <submittedName>
        <fullName evidence="7">MipA/OmpV family protein</fullName>
    </submittedName>
</protein>
<dbReference type="Proteomes" id="UP001501788">
    <property type="component" value="Unassembled WGS sequence"/>
</dbReference>
<feature type="signal peptide" evidence="6">
    <location>
        <begin position="1"/>
        <end position="36"/>
    </location>
</feature>
<evidence type="ECO:0000256" key="2">
    <source>
        <dbReference type="ARBA" id="ARBA00005722"/>
    </source>
</evidence>
<keyword evidence="3 6" id="KW-0732">Signal</keyword>
<evidence type="ECO:0000256" key="1">
    <source>
        <dbReference type="ARBA" id="ARBA00004442"/>
    </source>
</evidence>
<dbReference type="EMBL" id="BAABEX010000013">
    <property type="protein sequence ID" value="GAA4425663.1"/>
    <property type="molecule type" value="Genomic_DNA"/>
</dbReference>
<evidence type="ECO:0000313" key="8">
    <source>
        <dbReference type="Proteomes" id="UP001501788"/>
    </source>
</evidence>
<keyword evidence="8" id="KW-1185">Reference proteome</keyword>
<gene>
    <name evidence="7" type="ORF">GCM10023090_20900</name>
</gene>
<name>A0ABP8LAW1_9BURK</name>
<comment type="similarity">
    <text evidence="2">Belongs to the MipA/OmpV family.</text>
</comment>
<reference evidence="8" key="1">
    <citation type="journal article" date="2019" name="Int. J. Syst. Evol. Microbiol.">
        <title>The Global Catalogue of Microorganisms (GCM) 10K type strain sequencing project: providing services to taxonomists for standard genome sequencing and annotation.</title>
        <authorList>
            <consortium name="The Broad Institute Genomics Platform"/>
            <consortium name="The Broad Institute Genome Sequencing Center for Infectious Disease"/>
            <person name="Wu L."/>
            <person name="Ma J."/>
        </authorList>
    </citation>
    <scope>NUCLEOTIDE SEQUENCE [LARGE SCALE GENOMIC DNA]</scope>
    <source>
        <strain evidence="8">JCM 31890</strain>
    </source>
</reference>
<evidence type="ECO:0000313" key="7">
    <source>
        <dbReference type="EMBL" id="GAA4425663.1"/>
    </source>
</evidence>
<keyword evidence="4" id="KW-0472">Membrane</keyword>
<proteinExistence type="inferred from homology"/>
<dbReference type="Pfam" id="PF06629">
    <property type="entry name" value="MipA"/>
    <property type="match status" value="1"/>
</dbReference>
<dbReference type="RefSeq" id="WP_345064431.1">
    <property type="nucleotide sequence ID" value="NZ_BAABEX010000013.1"/>
</dbReference>
<dbReference type="InterPro" id="IPR010583">
    <property type="entry name" value="MipA"/>
</dbReference>
<evidence type="ECO:0000256" key="5">
    <source>
        <dbReference type="ARBA" id="ARBA00023237"/>
    </source>
</evidence>
<sequence>MRSFHQTIRIHAPLARTAATAAVAACAVLVPGWASAQAFDAVRLYGAAPDQNGGTIGLAVVAGREYAGSDERRTRLLPAIDYRWANGWFAGTTNGIGYNFSRDPALQYGLRLTADFGRDEDRSRVLRGLGDVEARPELGAFFNLLPSRNTFVTTSLRYGSGNGRDGLLFDVGAGMAWQPAPAWRLGAGVAATWANAAYQQSYFGVDAAQAARSGLARTSMGSGVRDVRASVSATYSFHPKAAVTAALSYSRLQGDAARSPIVREAGSLGGVVAVSYRF</sequence>
<evidence type="ECO:0000256" key="4">
    <source>
        <dbReference type="ARBA" id="ARBA00023136"/>
    </source>
</evidence>
<accession>A0ABP8LAW1</accession>
<feature type="chain" id="PRO_5047398318" evidence="6">
    <location>
        <begin position="37"/>
        <end position="278"/>
    </location>
</feature>